<evidence type="ECO:0000313" key="5">
    <source>
        <dbReference type="EMBL" id="PKZ62930.1"/>
    </source>
</evidence>
<feature type="domain" description="Putative T7SS secretion signal" evidence="4">
    <location>
        <begin position="5"/>
        <end position="242"/>
    </location>
</feature>
<feature type="compositionally biased region" description="Low complexity" evidence="1">
    <location>
        <begin position="432"/>
        <end position="441"/>
    </location>
</feature>
<dbReference type="InterPro" id="IPR049082">
    <property type="entry name" value="T7SS_signal"/>
</dbReference>
<feature type="compositionally biased region" description="Gly residues" evidence="1">
    <location>
        <begin position="2034"/>
        <end position="2053"/>
    </location>
</feature>
<feature type="compositionally biased region" description="Low complexity" evidence="1">
    <location>
        <begin position="688"/>
        <end position="709"/>
    </location>
</feature>
<reference evidence="5 6" key="1">
    <citation type="submission" date="2017-12" db="EMBL/GenBank/DDBJ databases">
        <title>Phylogenetic diversity of female urinary microbiome.</title>
        <authorList>
            <person name="Thomas-White K."/>
            <person name="Wolfe A.J."/>
        </authorList>
    </citation>
    <scope>NUCLEOTIDE SEQUENCE [LARGE SCALE GENOMIC DNA]</scope>
    <source>
        <strain evidence="5 6">UMB0777</strain>
    </source>
</reference>
<feature type="compositionally biased region" description="Basic and acidic residues" evidence="1">
    <location>
        <begin position="184"/>
        <end position="193"/>
    </location>
</feature>
<dbReference type="InterPro" id="IPR045351">
    <property type="entry name" value="DUF6531"/>
</dbReference>
<dbReference type="PANTHER" id="PTHR32305:SF15">
    <property type="entry name" value="PROTEIN RHSA-RELATED"/>
    <property type="match status" value="1"/>
</dbReference>
<sequence>MGLFDALEDGKEFVGGLVDGATEILGGGLRAIGLDSIATGVEDFGDDVANSLGAMPDEKNLDQTKDPKELILGDPPGITALAEKFTGFAGNFVAAGEGLRGISVGTWSGTGAVEFRDASGRQVPQWFAAGDAASKAAAALSGWAGVVTFAQQKAAEAVRIWEEGERKRDEWVTKANIYNDELDDYKNDRRDTPPTHPGPDPWPAYKAEAERVLKVGRDHRNSSAPGVKAELSGAANMAPPMPSAFDQARMTASDVGTAGLTGFNHFEAGVIGSVTEVVKGLNALSPQNPYNIANPHQYMRNSATMVAGIVHQVAHPDEVVRNFAGAGWSTDPSQALGNVIGNTAMMIAPGPKGGGMLTGFMKTGRNVPSTPPTPHISPTSHHPDAPRASSHPSPVPDGSSPNTPGASPSAELPGRHGPDIPVDHNAPPVPRADGPTPEAPAAGPPAPAPDAGAPPSGVVDPPPTGGTPEPPAPRPDAASPDQPVASGPVDGPGPHAPNPDAPAAAPKPEPAPSPVADGPGSPTPGPADTPTGPRNLGDDDPPGPNRGDTTTPAVAPGGDHSPGQSTPGHNAVDRDGAPNPTHHEPSPTKPDEPVVDRTTPTRHDEPTSGHPPKSDEPTTPATPHARPDADLPDPSPLGPLHPDAPTTRPDAVETPTRTPDHADTPATEPVAPVAGHHPVSTPHATPDAAQPKPGATPTTPGAPSRADAPAAPPRTPDHTPDRTPPARTTPESTTPRDIDRGRPVPTNTHHVPEPAVRNAPDSAPHPPRTGPDDRPISPTVVPDRPFTPDRPSPANPRPASSDTPSSPRDPGPSNRPEGDNPDGSNFTPDNDTGQPHDAGHPDRTDSGSTERADTSEGNETPEQCRSNGEPVNVATGEYFLPLTDVDLPGVLPLRLTHRHRSRYRWGRWLGPTTPSTFDARAIVADDLVTIVDADGTMTNFPKPQSDSVSRSVNDTDWELRATATDGYQLTHVRTLISWFFIPVPELDGVDVAAGSIAVSAMTDRHHNRIRFVFDEHGRPLAVEHSAGYRVDVQCDGARILGYRLVSGVDGVPVDQQLCTFTYHRGHLAASTNGVGATTHFGYDDAGRMTWWRDSIGMEYWNRYDDLGRVTIQSGMNGVWSGRFDYQLRTAGSGSMTTYTDAVGATTLYGIDADDRVRQEIDPLGRIIRTDYNDSRQPLVLTGADGVSTRLHYNAFGDVERIVGPDGAATEVNYAGPGRPDRIVEPGPMTTRITYTDSGNPLTVTDNAGAVTSYTYQQHGALTSHSDPDGVVVRYHNNAAGLPTEITDMLGNTTRIGYDAFGRPVEVVDAEGARTVVAYDAMGNRTSLVAPDGGQSRWEYDGEGNCIAYVDPVGATTRWEYGHYDLPVARVDADGSRTAFTYDTARRLVAVTNPDGLVWSYTYNADGSLQSETDFNNATTTYTYDAGRRLATRTNAAGQTVAFEYDAAGRVVAERSSDPVNRDFDGEVIEYSYDSAGRPESVAGVFGRWHSTYTAAGMPQLTGVYDGSTEWVIESGWTGAGRMASVTTPTAVHTRYGYDPRGVLDFISAAGRTCDITTSATGREQRRRFEGTAIDSSWDPVGRLVGRSVATVSANPATLNFGSGGAGGGGLERTVARAEYTYRADGILTASTTTLAGRGRTEYQVDVLGRITAAVGVSGSEQLSYDATGNITEYGISATTSPDVHDTGQPPSPEVRNGSQSPFPEVRGGSEPPLPEVRGASQSPLPEVRGASQSPLPEVRGASRASKGPRWRYSGTLLVDDGRTSYRYDAAGRLTSMSRRRLSRKPDVWHYVWDAHDLLRSVATPDGTTWAYTYDHMGRRLSKTNTASGAVTRFHWRGEQLVEQTESTSDVRDAESNAGLTATTWTFAPHAYTPLAQTRSTESITASDSAEPADDPPDGEVSLNLGSPAPSPRPPREWTQTEVDREYFAIVTDQIASPTALIDPRTGEVTGHAARTLYGESAWVGSSTPWAFSGQYADAESGLHYNRYRYYQPGTGRYLSPDPLGLAPAPNPHTYPDNPGVRADPLGLAPTEGCSGSGQGNGPQGNGPGSGRGTGQWSDGPDLTGTAINGARRYQGNFPPSAGPGETLYRANGRQVTSYQRYDQFGEPIMRVDVTGRAHGGVPTPHVAEFLRHTAPDGTTFLTKPKLVREARPEEVAGLL</sequence>
<feature type="region of interest" description="Disordered" evidence="1">
    <location>
        <begin position="1875"/>
        <end position="1920"/>
    </location>
</feature>
<feature type="region of interest" description="Disordered" evidence="1">
    <location>
        <begin position="1675"/>
        <end position="1747"/>
    </location>
</feature>
<feature type="compositionally biased region" description="Polar residues" evidence="1">
    <location>
        <begin position="1875"/>
        <end position="1884"/>
    </location>
</feature>
<dbReference type="EMBL" id="PKJC01000038">
    <property type="protein sequence ID" value="PKZ62930.1"/>
    <property type="molecule type" value="Genomic_DNA"/>
</dbReference>
<comment type="caution">
    <text evidence="5">The sequence shown here is derived from an EMBL/GenBank/DDBJ whole genome shotgun (WGS) entry which is preliminary data.</text>
</comment>
<dbReference type="NCBIfam" id="TIGR03696">
    <property type="entry name" value="Rhs_assc_core"/>
    <property type="match status" value="1"/>
</dbReference>
<proteinExistence type="predicted"/>
<feature type="compositionally biased region" description="Low complexity" evidence="1">
    <location>
        <begin position="449"/>
        <end position="459"/>
    </location>
</feature>
<gene>
    <name evidence="5" type="ORF">CYJ73_24520</name>
</gene>
<feature type="compositionally biased region" description="Polar residues" evidence="1">
    <location>
        <begin position="855"/>
        <end position="866"/>
    </location>
</feature>
<dbReference type="RefSeq" id="WP_101822964.1">
    <property type="nucleotide sequence ID" value="NZ_PKJC01000038.1"/>
</dbReference>
<dbReference type="InterPro" id="IPR031325">
    <property type="entry name" value="RHS_repeat"/>
</dbReference>
<name>A0A2I1R1B1_9ACTN</name>
<dbReference type="Pfam" id="PF15529">
    <property type="entry name" value="Ntox24"/>
    <property type="match status" value="1"/>
</dbReference>
<dbReference type="Pfam" id="PF05593">
    <property type="entry name" value="RHS_repeat"/>
    <property type="match status" value="5"/>
</dbReference>
<accession>A0A2I1R1B1</accession>
<protein>
    <submittedName>
        <fullName evidence="5">Type IV secretion protein Rhs</fullName>
    </submittedName>
</protein>
<evidence type="ECO:0000259" key="4">
    <source>
        <dbReference type="Pfam" id="PF21725"/>
    </source>
</evidence>
<feature type="region of interest" description="Disordered" evidence="1">
    <location>
        <begin position="356"/>
        <end position="870"/>
    </location>
</feature>
<dbReference type="PRINTS" id="PR00394">
    <property type="entry name" value="RHSPROTEIN"/>
</dbReference>
<feature type="compositionally biased region" description="Basic and acidic residues" evidence="1">
    <location>
        <begin position="837"/>
        <end position="854"/>
    </location>
</feature>
<evidence type="ECO:0000259" key="2">
    <source>
        <dbReference type="Pfam" id="PF15529"/>
    </source>
</evidence>
<feature type="compositionally biased region" description="Pro residues" evidence="1">
    <location>
        <begin position="494"/>
        <end position="513"/>
    </location>
</feature>
<dbReference type="InterPro" id="IPR029114">
    <property type="entry name" value="Ntox24"/>
</dbReference>
<feature type="domain" description="DUF6531" evidence="3">
    <location>
        <begin position="868"/>
        <end position="940"/>
    </location>
</feature>
<dbReference type="Pfam" id="PF21725">
    <property type="entry name" value="T7SS_signal"/>
    <property type="match status" value="1"/>
</dbReference>
<feature type="domain" description="Bacterial toxin 24" evidence="2">
    <location>
        <begin position="2086"/>
        <end position="2154"/>
    </location>
</feature>
<evidence type="ECO:0000313" key="6">
    <source>
        <dbReference type="Proteomes" id="UP000234662"/>
    </source>
</evidence>
<dbReference type="InterPro" id="IPR006530">
    <property type="entry name" value="YD"/>
</dbReference>
<feature type="compositionally biased region" description="Basic and acidic residues" evidence="1">
    <location>
        <begin position="571"/>
        <end position="616"/>
    </location>
</feature>
<feature type="region of interest" description="Disordered" evidence="1">
    <location>
        <begin position="2000"/>
        <end position="2087"/>
    </location>
</feature>
<dbReference type="InterPro" id="IPR050708">
    <property type="entry name" value="T6SS_VgrG/RHS"/>
</dbReference>
<evidence type="ECO:0000259" key="3">
    <source>
        <dbReference type="Pfam" id="PF20148"/>
    </source>
</evidence>
<dbReference type="PANTHER" id="PTHR32305">
    <property type="match status" value="1"/>
</dbReference>
<feature type="region of interest" description="Disordered" evidence="1">
    <location>
        <begin position="184"/>
        <end position="204"/>
    </location>
</feature>
<feature type="compositionally biased region" description="Pro residues" evidence="1">
    <location>
        <begin position="460"/>
        <end position="474"/>
    </location>
</feature>
<dbReference type="STRING" id="2055.BCM27_13095"/>
<dbReference type="Pfam" id="PF20148">
    <property type="entry name" value="DUF6531"/>
    <property type="match status" value="1"/>
</dbReference>
<dbReference type="SUPFAM" id="SSF69304">
    <property type="entry name" value="Tricorn protease N-terminal domain"/>
    <property type="match status" value="1"/>
</dbReference>
<dbReference type="Proteomes" id="UP000234662">
    <property type="component" value="Unassembled WGS sequence"/>
</dbReference>
<feature type="compositionally biased region" description="Basic and acidic residues" evidence="1">
    <location>
        <begin position="413"/>
        <end position="422"/>
    </location>
</feature>
<dbReference type="Gene3D" id="2.180.10.10">
    <property type="entry name" value="RHS repeat-associated core"/>
    <property type="match status" value="3"/>
</dbReference>
<feature type="compositionally biased region" description="Polar residues" evidence="1">
    <location>
        <begin position="822"/>
        <end position="833"/>
    </location>
</feature>
<evidence type="ECO:0000256" key="1">
    <source>
        <dbReference type="SAM" id="MobiDB-lite"/>
    </source>
</evidence>
<organism evidence="5 6">
    <name type="scientific">Gordonia terrae</name>
    <dbReference type="NCBI Taxonomy" id="2055"/>
    <lineage>
        <taxon>Bacteria</taxon>
        <taxon>Bacillati</taxon>
        <taxon>Actinomycetota</taxon>
        <taxon>Actinomycetes</taxon>
        <taxon>Mycobacteriales</taxon>
        <taxon>Gordoniaceae</taxon>
        <taxon>Gordonia</taxon>
    </lineage>
</organism>
<dbReference type="NCBIfam" id="TIGR01643">
    <property type="entry name" value="YD_repeat_2x"/>
    <property type="match status" value="8"/>
</dbReference>
<dbReference type="InterPro" id="IPR022385">
    <property type="entry name" value="Rhs_assc_core"/>
</dbReference>